<gene>
    <name evidence="8" type="ORF">BPS26883_02596</name>
</gene>
<evidence type="ECO:0000259" key="6">
    <source>
        <dbReference type="PROSITE" id="PS51898"/>
    </source>
</evidence>
<dbReference type="PANTHER" id="PTHR30349:SF41">
    <property type="entry name" value="INTEGRASE_RECOMBINASE PROTEIN MJ0367-RELATED"/>
    <property type="match status" value="1"/>
</dbReference>
<accession>A0A6P2KM76</accession>
<evidence type="ECO:0000313" key="8">
    <source>
        <dbReference type="EMBL" id="VWB55656.1"/>
    </source>
</evidence>
<reference evidence="8 9" key="1">
    <citation type="submission" date="2019-09" db="EMBL/GenBank/DDBJ databases">
        <authorList>
            <person name="Depoorter E."/>
        </authorList>
    </citation>
    <scope>NUCLEOTIDE SEQUENCE [LARGE SCALE GENOMIC DNA]</scope>
    <source>
        <strain evidence="8">LMG 26883</strain>
    </source>
</reference>
<proteinExistence type="inferred from homology"/>
<keyword evidence="3 5" id="KW-0238">DNA-binding</keyword>
<dbReference type="Proteomes" id="UP000494162">
    <property type="component" value="Unassembled WGS sequence"/>
</dbReference>
<dbReference type="GO" id="GO:0006310">
    <property type="term" value="P:DNA recombination"/>
    <property type="evidence" value="ECO:0007669"/>
    <property type="project" value="UniProtKB-KW"/>
</dbReference>
<protein>
    <submittedName>
        <fullName evidence="8">Phage integrase family protein</fullName>
    </submittedName>
</protein>
<evidence type="ECO:0000256" key="3">
    <source>
        <dbReference type="ARBA" id="ARBA00023125"/>
    </source>
</evidence>
<feature type="domain" description="Core-binding (CB)" evidence="7">
    <location>
        <begin position="85"/>
        <end position="198"/>
    </location>
</feature>
<evidence type="ECO:0000256" key="2">
    <source>
        <dbReference type="ARBA" id="ARBA00022908"/>
    </source>
</evidence>
<name>A0A6P2KM76_9BURK</name>
<keyword evidence="2" id="KW-0229">DNA integration</keyword>
<dbReference type="InterPro" id="IPR011010">
    <property type="entry name" value="DNA_brk_join_enz"/>
</dbReference>
<dbReference type="Pfam" id="PF00589">
    <property type="entry name" value="Phage_integrase"/>
    <property type="match status" value="1"/>
</dbReference>
<dbReference type="EMBL" id="CABVPP010000015">
    <property type="protein sequence ID" value="VWB55656.1"/>
    <property type="molecule type" value="Genomic_DNA"/>
</dbReference>
<evidence type="ECO:0000313" key="9">
    <source>
        <dbReference type="Proteomes" id="UP000494162"/>
    </source>
</evidence>
<keyword evidence="4" id="KW-0233">DNA recombination</keyword>
<evidence type="ECO:0000256" key="1">
    <source>
        <dbReference type="ARBA" id="ARBA00008857"/>
    </source>
</evidence>
<dbReference type="AlphaFoldDB" id="A0A6P2KM76"/>
<comment type="similarity">
    <text evidence="1">Belongs to the 'phage' integrase family.</text>
</comment>
<dbReference type="Gene3D" id="1.10.443.10">
    <property type="entry name" value="Intergrase catalytic core"/>
    <property type="match status" value="1"/>
</dbReference>
<dbReference type="GO" id="GO:0003677">
    <property type="term" value="F:DNA binding"/>
    <property type="evidence" value="ECO:0007669"/>
    <property type="project" value="UniProtKB-UniRule"/>
</dbReference>
<dbReference type="InterPro" id="IPR044068">
    <property type="entry name" value="CB"/>
</dbReference>
<dbReference type="InterPro" id="IPR050090">
    <property type="entry name" value="Tyrosine_recombinase_XerCD"/>
</dbReference>
<dbReference type="PROSITE" id="PS51900">
    <property type="entry name" value="CB"/>
    <property type="match status" value="1"/>
</dbReference>
<sequence length="415" mass="48647">MSSTSLPRGVQIVKWKNKVDKTTQIRYRVRIVRKDYQADRLFDNLDEAVEFLNLSKSRNGKELIYSITEKEKQEAEAIANFIKEPPISTYIDIFTKDYIETRDRSTYLSNRTVYNTLSFYRTIKKTEIEIKPDLTKNFTGVLGMISPKTKKKFGDLKVSEITPIEINSYVKARLALGIKKSSLSREITCLNKFFKKLRFIDPQFNTFTNPVDGYDRELISNRITKREFRLSKEDEKLLFEELDKYSNPELKQITFLSLLTAMRRSEIINLEWSQVNEKYLQLIHTKSGRPRKVWLTPQARTLINSIQKKPNQARLFTYTITGFEGSWVKFKERIGLKHLRFHDLRRESISRFIEQIGADNSILITEILGIANVRKFEETHIQDTSLEISTEKDLLKSVGHSNKQTTKIYTNLPEE</sequence>
<feature type="domain" description="Tyr recombinase" evidence="6">
    <location>
        <begin position="225"/>
        <end position="415"/>
    </location>
</feature>
<evidence type="ECO:0000256" key="5">
    <source>
        <dbReference type="PROSITE-ProRule" id="PRU01248"/>
    </source>
</evidence>
<dbReference type="InterPro" id="IPR013762">
    <property type="entry name" value="Integrase-like_cat_sf"/>
</dbReference>
<dbReference type="CDD" id="cd00796">
    <property type="entry name" value="INT_Rci_Hp1_C"/>
    <property type="match status" value="1"/>
</dbReference>
<dbReference type="SUPFAM" id="SSF56349">
    <property type="entry name" value="DNA breaking-rejoining enzymes"/>
    <property type="match status" value="1"/>
</dbReference>
<evidence type="ECO:0000256" key="4">
    <source>
        <dbReference type="ARBA" id="ARBA00023172"/>
    </source>
</evidence>
<dbReference type="PANTHER" id="PTHR30349">
    <property type="entry name" value="PHAGE INTEGRASE-RELATED"/>
    <property type="match status" value="1"/>
</dbReference>
<dbReference type="PROSITE" id="PS51898">
    <property type="entry name" value="TYR_RECOMBINASE"/>
    <property type="match status" value="1"/>
</dbReference>
<organism evidence="8 9">
    <name type="scientific">Burkholderia pseudomultivorans</name>
    <dbReference type="NCBI Taxonomy" id="1207504"/>
    <lineage>
        <taxon>Bacteria</taxon>
        <taxon>Pseudomonadati</taxon>
        <taxon>Pseudomonadota</taxon>
        <taxon>Betaproteobacteria</taxon>
        <taxon>Burkholderiales</taxon>
        <taxon>Burkholderiaceae</taxon>
        <taxon>Burkholderia</taxon>
        <taxon>Burkholderia cepacia complex</taxon>
    </lineage>
</organism>
<dbReference type="InterPro" id="IPR002104">
    <property type="entry name" value="Integrase_catalytic"/>
</dbReference>
<dbReference type="GO" id="GO:0015074">
    <property type="term" value="P:DNA integration"/>
    <property type="evidence" value="ECO:0007669"/>
    <property type="project" value="UniProtKB-KW"/>
</dbReference>
<evidence type="ECO:0000259" key="7">
    <source>
        <dbReference type="PROSITE" id="PS51900"/>
    </source>
</evidence>